<dbReference type="EMBL" id="CP065748">
    <property type="protein sequence ID" value="QPS79616.1"/>
    <property type="molecule type" value="Genomic_DNA"/>
</dbReference>
<dbReference type="Proteomes" id="UP000595064">
    <property type="component" value="Chromosome"/>
</dbReference>
<dbReference type="EMBL" id="FNPE01000003">
    <property type="protein sequence ID" value="SDY19447.1"/>
    <property type="molecule type" value="Genomic_DNA"/>
</dbReference>
<dbReference type="GO" id="GO:0005829">
    <property type="term" value="C:cytosol"/>
    <property type="evidence" value="ECO:0007669"/>
    <property type="project" value="TreeGrafter"/>
</dbReference>
<protein>
    <submittedName>
        <fullName evidence="3">Cyclic nucleotide-binding domain-containing protein</fullName>
    </submittedName>
</protein>
<dbReference type="SMART" id="SM00100">
    <property type="entry name" value="cNMP"/>
    <property type="match status" value="1"/>
</dbReference>
<dbReference type="GeneID" id="94689298"/>
<gene>
    <name evidence="2" type="ORF">I6G47_21715</name>
    <name evidence="3" type="ORF">SAMN05421547_10362</name>
</gene>
<dbReference type="InterPro" id="IPR018490">
    <property type="entry name" value="cNMP-bd_dom_sf"/>
</dbReference>
<keyword evidence="5" id="KW-1185">Reference proteome</keyword>
<evidence type="ECO:0000313" key="4">
    <source>
        <dbReference type="Proteomes" id="UP000183417"/>
    </source>
</evidence>
<dbReference type="InterPro" id="IPR014710">
    <property type="entry name" value="RmlC-like_jellyroll"/>
</dbReference>
<evidence type="ECO:0000259" key="1">
    <source>
        <dbReference type="PROSITE" id="PS50042"/>
    </source>
</evidence>
<dbReference type="InterPro" id="IPR000595">
    <property type="entry name" value="cNMP-bd_dom"/>
</dbReference>
<dbReference type="CDD" id="cd00038">
    <property type="entry name" value="CAP_ED"/>
    <property type="match status" value="1"/>
</dbReference>
<dbReference type="Pfam" id="PF00027">
    <property type="entry name" value="cNMP_binding"/>
    <property type="match status" value="1"/>
</dbReference>
<reference evidence="2 5" key="2">
    <citation type="submission" date="2020-12" db="EMBL/GenBank/DDBJ databases">
        <title>FDA dAtabase for Regulatory Grade micrObial Sequences (FDA-ARGOS): Supporting development and validation of Infectious Disease Dx tests.</title>
        <authorList>
            <person name="Sproer C."/>
            <person name="Gronow S."/>
            <person name="Severitt S."/>
            <person name="Schroder I."/>
            <person name="Tallon L."/>
            <person name="Sadzewicz L."/>
            <person name="Zhao X."/>
            <person name="Boylan J."/>
            <person name="Ott S."/>
            <person name="Bowen H."/>
            <person name="Vavikolanu K."/>
            <person name="Mehta A."/>
            <person name="Aluvathingal J."/>
            <person name="Nadendla S."/>
            <person name="Lowell S."/>
            <person name="Myers T."/>
            <person name="Yan Y."/>
            <person name="Sichtig H."/>
        </authorList>
    </citation>
    <scope>NUCLEOTIDE SEQUENCE [LARGE SCALE GENOMIC DNA]</scope>
    <source>
        <strain evidence="2 5">FDAARGOS_890</strain>
    </source>
</reference>
<dbReference type="Proteomes" id="UP000183417">
    <property type="component" value="Unassembled WGS sequence"/>
</dbReference>
<organism evidence="3 4">
    <name type="scientific">Delftia lacustris</name>
    <dbReference type="NCBI Taxonomy" id="558537"/>
    <lineage>
        <taxon>Bacteria</taxon>
        <taxon>Pseudomonadati</taxon>
        <taxon>Pseudomonadota</taxon>
        <taxon>Betaproteobacteria</taxon>
        <taxon>Burkholderiales</taxon>
        <taxon>Comamonadaceae</taxon>
        <taxon>Delftia</taxon>
    </lineage>
</organism>
<evidence type="ECO:0000313" key="5">
    <source>
        <dbReference type="Proteomes" id="UP000595064"/>
    </source>
</evidence>
<dbReference type="AlphaFoldDB" id="A0A1H3HVD1"/>
<feature type="domain" description="Cyclic nucleotide-binding" evidence="1">
    <location>
        <begin position="25"/>
        <end position="126"/>
    </location>
</feature>
<dbReference type="PANTHER" id="PTHR24567:SF74">
    <property type="entry name" value="HTH-TYPE TRANSCRIPTIONAL REGULATOR ARCR"/>
    <property type="match status" value="1"/>
</dbReference>
<dbReference type="PANTHER" id="PTHR24567">
    <property type="entry name" value="CRP FAMILY TRANSCRIPTIONAL REGULATORY PROTEIN"/>
    <property type="match status" value="1"/>
</dbReference>
<accession>A0A1H3HVD1</accession>
<proteinExistence type="predicted"/>
<dbReference type="PROSITE" id="PS50042">
    <property type="entry name" value="CNMP_BINDING_3"/>
    <property type="match status" value="1"/>
</dbReference>
<dbReference type="RefSeq" id="WP_016447254.1">
    <property type="nucleotide sequence ID" value="NZ_AP025556.1"/>
</dbReference>
<dbReference type="SUPFAM" id="SSF51206">
    <property type="entry name" value="cAMP-binding domain-like"/>
    <property type="match status" value="1"/>
</dbReference>
<reference evidence="3 4" key="1">
    <citation type="submission" date="2016-10" db="EMBL/GenBank/DDBJ databases">
        <authorList>
            <person name="de Groot N.N."/>
        </authorList>
    </citation>
    <scope>NUCLEOTIDE SEQUENCE [LARGE SCALE GENOMIC DNA]</scope>
    <source>
        <strain evidence="3 4">LMG 24775</strain>
    </source>
</reference>
<sequence length="159" mass="16986">MSSSSHNDLRPLAQAMSSAVAVDGVQNALTSEQWDLLAPYLVPVTLAAGELLFAEGSLDRNLYFVESGSLSVHYQDAKERIRLAIVGPGSILGEGAFFAHRARHATVQAAAPGRLWCLTAMRFAELSNRQPGVALALVMAAGQVLARRAVDSRRRVAST</sequence>
<evidence type="ECO:0000313" key="2">
    <source>
        <dbReference type="EMBL" id="QPS79616.1"/>
    </source>
</evidence>
<evidence type="ECO:0000313" key="3">
    <source>
        <dbReference type="EMBL" id="SDY19447.1"/>
    </source>
</evidence>
<dbReference type="KEGG" id="dla:I6G47_21715"/>
<dbReference type="GO" id="GO:0003700">
    <property type="term" value="F:DNA-binding transcription factor activity"/>
    <property type="evidence" value="ECO:0007669"/>
    <property type="project" value="TreeGrafter"/>
</dbReference>
<name>A0A1H3HVD1_9BURK</name>
<dbReference type="InterPro" id="IPR050397">
    <property type="entry name" value="Env_Response_Regulators"/>
</dbReference>
<dbReference type="Gene3D" id="2.60.120.10">
    <property type="entry name" value="Jelly Rolls"/>
    <property type="match status" value="1"/>
</dbReference>